<dbReference type="Proteomes" id="UP000566819">
    <property type="component" value="Unassembled WGS sequence"/>
</dbReference>
<dbReference type="OrthoDB" id="3531694at2759"/>
<evidence type="ECO:0000313" key="3">
    <source>
        <dbReference type="Proteomes" id="UP000566819"/>
    </source>
</evidence>
<organism evidence="2 3">
    <name type="scientific">Cudoniella acicularis</name>
    <dbReference type="NCBI Taxonomy" id="354080"/>
    <lineage>
        <taxon>Eukaryota</taxon>
        <taxon>Fungi</taxon>
        <taxon>Dikarya</taxon>
        <taxon>Ascomycota</taxon>
        <taxon>Pezizomycotina</taxon>
        <taxon>Leotiomycetes</taxon>
        <taxon>Helotiales</taxon>
        <taxon>Tricladiaceae</taxon>
        <taxon>Cudoniella</taxon>
    </lineage>
</organism>
<proteinExistence type="predicted"/>
<feature type="region of interest" description="Disordered" evidence="1">
    <location>
        <begin position="100"/>
        <end position="126"/>
    </location>
</feature>
<accession>A0A8H4RJU5</accession>
<keyword evidence="3" id="KW-1185">Reference proteome</keyword>
<comment type="caution">
    <text evidence="2">The sequence shown here is derived from an EMBL/GenBank/DDBJ whole genome shotgun (WGS) entry which is preliminary data.</text>
</comment>
<sequence length="211" mass="23174">MFPTRSAMIRFGGKAGFEALVGGFRNTVETANKSIEARYPQIEKAEIQGTTPHRSAKDPSDPKKVITISYHTGKGTRLLSIHAHDDGTWNEFFSRAGKNVGGGESSSSSSAQGATTTDLTWRTNEQTNRAEWWDGTKWVEGDWSDEYQKWAAEISSHEQPSSFILTSVASSSAVHLMRFTGGREVTCCCPTLRRELMVRGPPGDGLDETPD</sequence>
<reference evidence="2 3" key="1">
    <citation type="submission" date="2020-03" db="EMBL/GenBank/DDBJ databases">
        <title>Draft Genome Sequence of Cudoniella acicularis.</title>
        <authorList>
            <person name="Buettner E."/>
            <person name="Kellner H."/>
        </authorList>
    </citation>
    <scope>NUCLEOTIDE SEQUENCE [LARGE SCALE GENOMIC DNA]</scope>
    <source>
        <strain evidence="2 3">DSM 108380</strain>
    </source>
</reference>
<feature type="compositionally biased region" description="Polar residues" evidence="1">
    <location>
        <begin position="111"/>
        <end position="126"/>
    </location>
</feature>
<dbReference type="AlphaFoldDB" id="A0A8H4RJU5"/>
<gene>
    <name evidence="2" type="ORF">G7Y89_g6757</name>
</gene>
<evidence type="ECO:0000256" key="1">
    <source>
        <dbReference type="SAM" id="MobiDB-lite"/>
    </source>
</evidence>
<name>A0A8H4RJU5_9HELO</name>
<evidence type="ECO:0000313" key="2">
    <source>
        <dbReference type="EMBL" id="KAF4631382.1"/>
    </source>
</evidence>
<dbReference type="EMBL" id="JAAMPI010000450">
    <property type="protein sequence ID" value="KAF4631382.1"/>
    <property type="molecule type" value="Genomic_DNA"/>
</dbReference>
<protein>
    <submittedName>
        <fullName evidence="2">Uncharacterized protein</fullName>
    </submittedName>
</protein>